<evidence type="ECO:0008006" key="4">
    <source>
        <dbReference type="Google" id="ProtNLM"/>
    </source>
</evidence>
<feature type="compositionally biased region" description="Basic residues" evidence="1">
    <location>
        <begin position="141"/>
        <end position="156"/>
    </location>
</feature>
<keyword evidence="3" id="KW-1185">Reference proteome</keyword>
<feature type="region of interest" description="Disordered" evidence="1">
    <location>
        <begin position="123"/>
        <end position="215"/>
    </location>
</feature>
<dbReference type="Proteomes" id="UP000694419">
    <property type="component" value="Unplaced"/>
</dbReference>
<dbReference type="Ensembl" id="ENSCPGT00000029097.1">
    <property type="protein sequence ID" value="ENSCPGP00000026638.1"/>
    <property type="gene ID" value="ENSCPGG00000018363.1"/>
</dbReference>
<accession>A0A8C3KNT7</accession>
<proteinExistence type="predicted"/>
<feature type="compositionally biased region" description="Pro residues" evidence="1">
    <location>
        <begin position="187"/>
        <end position="206"/>
    </location>
</feature>
<evidence type="ECO:0000256" key="1">
    <source>
        <dbReference type="SAM" id="MobiDB-lite"/>
    </source>
</evidence>
<evidence type="ECO:0000313" key="3">
    <source>
        <dbReference type="Proteomes" id="UP000694419"/>
    </source>
</evidence>
<sequence>MALTRLEKENRDLAEVEVDEVLGLMSHVAAKVPSHDAVPSGVVFLVKLLSNVLLDVVLLQGLSRALHGVLLHLLRHVRILDHCLSVTHDCLSHLPGARPGTAVHSPVTVPTLCPHPGLGSAWPVGPEGTGTAGATSPPARGYRHSSRCQSPRKPRRSSPPLRSSHRWSGAAGPVRCGAERRSADCAPRPPPSVPPTPPPPRRPPAIGPRRRPPER</sequence>
<name>A0A8C3KNT7_9CHAR</name>
<reference evidence="2" key="2">
    <citation type="submission" date="2025-09" db="UniProtKB">
        <authorList>
            <consortium name="Ensembl"/>
        </authorList>
    </citation>
    <scope>IDENTIFICATION</scope>
</reference>
<feature type="compositionally biased region" description="Low complexity" evidence="1">
    <location>
        <begin position="158"/>
        <end position="168"/>
    </location>
</feature>
<dbReference type="AlphaFoldDB" id="A0A8C3KNT7"/>
<dbReference type="PANTHER" id="PTHR48424">
    <property type="entry name" value="DYNEIN LIGHT CHAIN-RELATED"/>
    <property type="match status" value="1"/>
</dbReference>
<dbReference type="PANTHER" id="PTHR48424:SF3">
    <property type="entry name" value="DYNEIN LIGHT CHAIN-RELATED"/>
    <property type="match status" value="1"/>
</dbReference>
<reference evidence="2" key="1">
    <citation type="submission" date="2025-08" db="UniProtKB">
        <authorList>
            <consortium name="Ensembl"/>
        </authorList>
    </citation>
    <scope>IDENTIFICATION</scope>
</reference>
<evidence type="ECO:0000313" key="2">
    <source>
        <dbReference type="Ensembl" id="ENSCPGP00000026638.1"/>
    </source>
</evidence>
<organism evidence="2 3">
    <name type="scientific">Calidris pygmaea</name>
    <name type="common">Spoon-billed sandpiper</name>
    <dbReference type="NCBI Taxonomy" id="425635"/>
    <lineage>
        <taxon>Eukaryota</taxon>
        <taxon>Metazoa</taxon>
        <taxon>Chordata</taxon>
        <taxon>Craniata</taxon>
        <taxon>Vertebrata</taxon>
        <taxon>Euteleostomi</taxon>
        <taxon>Archelosauria</taxon>
        <taxon>Archosauria</taxon>
        <taxon>Dinosauria</taxon>
        <taxon>Saurischia</taxon>
        <taxon>Theropoda</taxon>
        <taxon>Coelurosauria</taxon>
        <taxon>Aves</taxon>
        <taxon>Neognathae</taxon>
        <taxon>Neoaves</taxon>
        <taxon>Charadriiformes</taxon>
        <taxon>Scolopacidae</taxon>
        <taxon>Calidris</taxon>
    </lineage>
</organism>
<protein>
    <recommendedName>
        <fullName evidence="4">Dynein light chain</fullName>
    </recommendedName>
</protein>